<reference evidence="1" key="1">
    <citation type="submission" date="2015-12" db="EMBL/GenBank/DDBJ databases">
        <title>Update maize B73 reference genome by single molecule sequencing technologies.</title>
        <authorList>
            <consortium name="Maize Genome Sequencing Project"/>
            <person name="Ware D."/>
        </authorList>
    </citation>
    <scope>NUCLEOTIDE SEQUENCE</scope>
    <source>
        <tissue evidence="1">Seedling</tissue>
    </source>
</reference>
<name>A0A1D6GGI9_MAIZE</name>
<protein>
    <submittedName>
        <fullName evidence="1">Uncharacterized protein</fullName>
    </submittedName>
</protein>
<evidence type="ECO:0000313" key="1">
    <source>
        <dbReference type="EMBL" id="AQK62675.1"/>
    </source>
</evidence>
<gene>
    <name evidence="1" type="ORF">ZEAMMB73_Zm00001d013211</name>
</gene>
<proteinExistence type="predicted"/>
<organism evidence="1">
    <name type="scientific">Zea mays</name>
    <name type="common">Maize</name>
    <dbReference type="NCBI Taxonomy" id="4577"/>
    <lineage>
        <taxon>Eukaryota</taxon>
        <taxon>Viridiplantae</taxon>
        <taxon>Streptophyta</taxon>
        <taxon>Embryophyta</taxon>
        <taxon>Tracheophyta</taxon>
        <taxon>Spermatophyta</taxon>
        <taxon>Magnoliopsida</taxon>
        <taxon>Liliopsida</taxon>
        <taxon>Poales</taxon>
        <taxon>Poaceae</taxon>
        <taxon>PACMAD clade</taxon>
        <taxon>Panicoideae</taxon>
        <taxon>Andropogonodae</taxon>
        <taxon>Andropogoneae</taxon>
        <taxon>Tripsacinae</taxon>
        <taxon>Zea</taxon>
    </lineage>
</organism>
<dbReference type="EMBL" id="CM000781">
    <property type="protein sequence ID" value="AQK62675.1"/>
    <property type="molecule type" value="Genomic_DNA"/>
</dbReference>
<sequence>MEEIDAAKPTKDNVDVRLKWLGLFHRYKHQCTPTDSTPPAMVVVAVGRSDPASVTQTKQPSVPGSIWFLQSLSLLHFHN</sequence>
<accession>A0A1D6GGI9</accession>
<dbReference type="AlphaFoldDB" id="A0A1D6GGI9"/>